<feature type="domain" description="YCII-related" evidence="2">
    <location>
        <begin position="14"/>
        <end position="52"/>
    </location>
</feature>
<evidence type="ECO:0000256" key="1">
    <source>
        <dbReference type="ARBA" id="ARBA00007689"/>
    </source>
</evidence>
<dbReference type="AlphaFoldDB" id="A0A1M5S1R7"/>
<dbReference type="InterPro" id="IPR005545">
    <property type="entry name" value="YCII"/>
</dbReference>
<dbReference type="EMBL" id="FQWY01000065">
    <property type="protein sequence ID" value="SHH32351.1"/>
    <property type="molecule type" value="Genomic_DNA"/>
</dbReference>
<evidence type="ECO:0000313" key="4">
    <source>
        <dbReference type="Proteomes" id="UP000242329"/>
    </source>
</evidence>
<dbReference type="SUPFAM" id="SSF54909">
    <property type="entry name" value="Dimeric alpha+beta barrel"/>
    <property type="match status" value="1"/>
</dbReference>
<organism evidence="3 4">
    <name type="scientific">Thermosyntropha lipolytica DSM 11003</name>
    <dbReference type="NCBI Taxonomy" id="1123382"/>
    <lineage>
        <taxon>Bacteria</taxon>
        <taxon>Bacillati</taxon>
        <taxon>Bacillota</taxon>
        <taxon>Clostridia</taxon>
        <taxon>Eubacteriales</taxon>
        <taxon>Syntrophomonadaceae</taxon>
        <taxon>Thermosyntropha</taxon>
    </lineage>
</organism>
<proteinExistence type="inferred from homology"/>
<keyword evidence="4" id="KW-1185">Reference proteome</keyword>
<evidence type="ECO:0000259" key="2">
    <source>
        <dbReference type="Pfam" id="PF03795"/>
    </source>
</evidence>
<protein>
    <submittedName>
        <fullName evidence="3">YCII-related domain-containing protein</fullName>
    </submittedName>
</protein>
<name>A0A1M5S1R7_9FIRM</name>
<gene>
    <name evidence="3" type="ORF">SAMN02745221_02151</name>
</gene>
<reference evidence="4" key="1">
    <citation type="submission" date="2016-11" db="EMBL/GenBank/DDBJ databases">
        <authorList>
            <person name="Varghese N."/>
            <person name="Submissions S."/>
        </authorList>
    </citation>
    <scope>NUCLEOTIDE SEQUENCE [LARGE SCALE GENOMIC DNA]</scope>
    <source>
        <strain evidence="4">DSM 11003</strain>
    </source>
</reference>
<dbReference type="InterPro" id="IPR011008">
    <property type="entry name" value="Dimeric_a/b-barrel"/>
</dbReference>
<dbReference type="RefSeq" id="WP_242939050.1">
    <property type="nucleotide sequence ID" value="NZ_FQWY01000065.1"/>
</dbReference>
<accession>A0A1M5S1R7</accession>
<dbReference type="Pfam" id="PF03795">
    <property type="entry name" value="YCII"/>
    <property type="match status" value="1"/>
</dbReference>
<comment type="similarity">
    <text evidence="1">Belongs to the YciI family.</text>
</comment>
<sequence>MPYFIAFLTTVDPEKDAAVLAEHKAYLDKYIKEGKIYAKGPFLDHSGGLIIYHT</sequence>
<evidence type="ECO:0000313" key="3">
    <source>
        <dbReference type="EMBL" id="SHH32351.1"/>
    </source>
</evidence>
<dbReference type="Proteomes" id="UP000242329">
    <property type="component" value="Unassembled WGS sequence"/>
</dbReference>
<dbReference type="STRING" id="1123382.SAMN02745221_02151"/>